<dbReference type="EMBL" id="CM042064">
    <property type="protein sequence ID" value="KAI3665460.1"/>
    <property type="molecule type" value="Genomic_DNA"/>
</dbReference>
<dbReference type="Proteomes" id="UP001055879">
    <property type="component" value="Linkage Group LG18"/>
</dbReference>
<evidence type="ECO:0000313" key="1">
    <source>
        <dbReference type="EMBL" id="KAI3665460.1"/>
    </source>
</evidence>
<reference evidence="1 2" key="2">
    <citation type="journal article" date="2022" name="Mol. Ecol. Resour.">
        <title>The genomes of chicory, endive, great burdock and yacon provide insights into Asteraceae paleo-polyploidization history and plant inulin production.</title>
        <authorList>
            <person name="Fan W."/>
            <person name="Wang S."/>
            <person name="Wang H."/>
            <person name="Wang A."/>
            <person name="Jiang F."/>
            <person name="Liu H."/>
            <person name="Zhao H."/>
            <person name="Xu D."/>
            <person name="Zhang Y."/>
        </authorList>
    </citation>
    <scope>NUCLEOTIDE SEQUENCE [LARGE SCALE GENOMIC DNA]</scope>
    <source>
        <strain evidence="2">cv. Niubang</strain>
    </source>
</reference>
<comment type="caution">
    <text evidence="1">The sequence shown here is derived from an EMBL/GenBank/DDBJ whole genome shotgun (WGS) entry which is preliminary data.</text>
</comment>
<sequence length="311" mass="35528">MEPPPPGFKNRVPRLENQQKQQPIFHDAPPIFGNPPEFPFQQIPNQGNNNHNHNRNQHPNDDAESNGNNENRDEAPNIINLANSKEGKIMDYAIPDFEQLNSGIVRPHMSTLHFELKPITFHMLQTNGQFVGMPSEDPHSHLKSFMEITDAFLIPGVSNDALRLTLFPFSLRDRAKSWFNSLAPGSVPSWNNMAKNFLRKFFPPTRNAKSINEICMFKQIDDEAIPDAWERFKELLRKCPHHGIPYCIQLETFYNGLNLMAKQMLDATSGGAFTAITYNDGYEILVKISTNHGHWADPRAQTQKRTTGFHE</sequence>
<keyword evidence="2" id="KW-1185">Reference proteome</keyword>
<reference evidence="2" key="1">
    <citation type="journal article" date="2022" name="Mol. Ecol. Resour.">
        <title>The genomes of chicory, endive, great burdock and yacon provide insights into Asteraceae palaeo-polyploidization history and plant inulin production.</title>
        <authorList>
            <person name="Fan W."/>
            <person name="Wang S."/>
            <person name="Wang H."/>
            <person name="Wang A."/>
            <person name="Jiang F."/>
            <person name="Liu H."/>
            <person name="Zhao H."/>
            <person name="Xu D."/>
            <person name="Zhang Y."/>
        </authorList>
    </citation>
    <scope>NUCLEOTIDE SEQUENCE [LARGE SCALE GENOMIC DNA]</scope>
    <source>
        <strain evidence="2">cv. Niubang</strain>
    </source>
</reference>
<evidence type="ECO:0000313" key="2">
    <source>
        <dbReference type="Proteomes" id="UP001055879"/>
    </source>
</evidence>
<protein>
    <submittedName>
        <fullName evidence="1">Uncharacterized protein</fullName>
    </submittedName>
</protein>
<proteinExistence type="predicted"/>
<gene>
    <name evidence="1" type="ORF">L6452_44087</name>
</gene>
<name>A0ACB8XFX7_ARCLA</name>
<organism evidence="1 2">
    <name type="scientific">Arctium lappa</name>
    <name type="common">Greater burdock</name>
    <name type="synonym">Lappa major</name>
    <dbReference type="NCBI Taxonomy" id="4217"/>
    <lineage>
        <taxon>Eukaryota</taxon>
        <taxon>Viridiplantae</taxon>
        <taxon>Streptophyta</taxon>
        <taxon>Embryophyta</taxon>
        <taxon>Tracheophyta</taxon>
        <taxon>Spermatophyta</taxon>
        <taxon>Magnoliopsida</taxon>
        <taxon>eudicotyledons</taxon>
        <taxon>Gunneridae</taxon>
        <taxon>Pentapetalae</taxon>
        <taxon>asterids</taxon>
        <taxon>campanulids</taxon>
        <taxon>Asterales</taxon>
        <taxon>Asteraceae</taxon>
        <taxon>Carduoideae</taxon>
        <taxon>Cardueae</taxon>
        <taxon>Arctiinae</taxon>
        <taxon>Arctium</taxon>
    </lineage>
</organism>
<accession>A0ACB8XFX7</accession>